<dbReference type="EMBL" id="RZTZ01000001">
    <property type="protein sequence ID" value="RVT67341.1"/>
    <property type="molecule type" value="Genomic_DNA"/>
</dbReference>
<dbReference type="GO" id="GO:0004622">
    <property type="term" value="F:phosphatidylcholine lysophospholipase activity"/>
    <property type="evidence" value="ECO:0007669"/>
    <property type="project" value="TreeGrafter"/>
</dbReference>
<sequence>MNKNDLLLFIGDSITEAGRYEDPEQIGNSYVRYVRDFLAINKPETLPKIINKGIGGNRVPDLAERWKEDVLDLKPDYVSISIGINDVWRQLDSPQQEALSHDRFKAIYADLIEQVHTHTNAKVILMEPTVILEDVNAQGNKLLKPYVTAVQELAAEFNCLLVPTHQAFIDYLNTPDRQVLTTDGVHMNTTGNMLMAQTWLQAFLNER</sequence>
<dbReference type="SUPFAM" id="SSF52266">
    <property type="entry name" value="SGNH hydrolase"/>
    <property type="match status" value="1"/>
</dbReference>
<dbReference type="PANTHER" id="PTHR30383">
    <property type="entry name" value="THIOESTERASE 1/PROTEASE 1/LYSOPHOSPHOLIPASE L1"/>
    <property type="match status" value="1"/>
</dbReference>
<dbReference type="AlphaFoldDB" id="A0A437KGC2"/>
<dbReference type="Proteomes" id="UP000288024">
    <property type="component" value="Unassembled WGS sequence"/>
</dbReference>
<organism evidence="2 3">
    <name type="scientific">Niallia taxi</name>
    <dbReference type="NCBI Taxonomy" id="2499688"/>
    <lineage>
        <taxon>Bacteria</taxon>
        <taxon>Bacillati</taxon>
        <taxon>Bacillota</taxon>
        <taxon>Bacilli</taxon>
        <taxon>Bacillales</taxon>
        <taxon>Bacillaceae</taxon>
        <taxon>Niallia</taxon>
    </lineage>
</organism>
<evidence type="ECO:0000259" key="1">
    <source>
        <dbReference type="Pfam" id="PF13472"/>
    </source>
</evidence>
<dbReference type="CDD" id="cd01834">
    <property type="entry name" value="SGNH_hydrolase_like_2"/>
    <property type="match status" value="1"/>
</dbReference>
<feature type="domain" description="SGNH hydrolase-type esterase" evidence="1">
    <location>
        <begin position="9"/>
        <end position="192"/>
    </location>
</feature>
<accession>A0A437KGC2</accession>
<comment type="caution">
    <text evidence="2">The sequence shown here is derived from an EMBL/GenBank/DDBJ whole genome shotgun (WGS) entry which is preliminary data.</text>
</comment>
<keyword evidence="3" id="KW-1185">Reference proteome</keyword>
<keyword evidence="2" id="KW-0378">Hydrolase</keyword>
<dbReference type="InterPro" id="IPR013830">
    <property type="entry name" value="SGNH_hydro"/>
</dbReference>
<evidence type="ECO:0000313" key="3">
    <source>
        <dbReference type="Proteomes" id="UP000288024"/>
    </source>
</evidence>
<dbReference type="InterPro" id="IPR036514">
    <property type="entry name" value="SGNH_hydro_sf"/>
</dbReference>
<dbReference type="Gene3D" id="3.40.50.1110">
    <property type="entry name" value="SGNH hydrolase"/>
    <property type="match status" value="1"/>
</dbReference>
<dbReference type="PANTHER" id="PTHR30383:SF5">
    <property type="entry name" value="SGNH HYDROLASE-TYPE ESTERASE DOMAIN-CONTAINING PROTEIN"/>
    <property type="match status" value="1"/>
</dbReference>
<proteinExistence type="predicted"/>
<reference evidence="2 3" key="1">
    <citation type="submission" date="2019-01" db="EMBL/GenBank/DDBJ databases">
        <title>Bacillus sp. M5HDSG1-1, whole genome shotgun sequence.</title>
        <authorList>
            <person name="Tuo L."/>
        </authorList>
    </citation>
    <scope>NUCLEOTIDE SEQUENCE [LARGE SCALE GENOMIC DNA]</scope>
    <source>
        <strain evidence="2 3">M5HDSG1-1</strain>
    </source>
</reference>
<dbReference type="InterPro" id="IPR051532">
    <property type="entry name" value="Ester_Hydrolysis_Enzymes"/>
</dbReference>
<dbReference type="Pfam" id="PF13472">
    <property type="entry name" value="Lipase_GDSL_2"/>
    <property type="match status" value="1"/>
</dbReference>
<gene>
    <name evidence="2" type="ORF">EM808_02360</name>
</gene>
<protein>
    <submittedName>
        <fullName evidence="2">Hydrolase</fullName>
    </submittedName>
</protein>
<name>A0A437KGC2_9BACI</name>
<dbReference type="GeneID" id="87615506"/>
<evidence type="ECO:0000313" key="2">
    <source>
        <dbReference type="EMBL" id="RVT67341.1"/>
    </source>
</evidence>
<dbReference type="RefSeq" id="WP_127735257.1">
    <property type="nucleotide sequence ID" value="NZ_CP196002.1"/>
</dbReference>